<feature type="binding site" evidence="5">
    <location>
        <position position="158"/>
    </location>
    <ligand>
        <name>Mn(2+)</name>
        <dbReference type="ChEBI" id="CHEBI:29035"/>
        <label>2</label>
    </ligand>
</feature>
<comment type="catalytic activity">
    <reaction evidence="5">
        <text>N-formimidoyl-L-glutamate + H2O = formamide + L-glutamate</text>
        <dbReference type="Rhea" id="RHEA:22492"/>
        <dbReference type="ChEBI" id="CHEBI:15377"/>
        <dbReference type="ChEBI" id="CHEBI:16397"/>
        <dbReference type="ChEBI" id="CHEBI:29985"/>
        <dbReference type="ChEBI" id="CHEBI:58928"/>
        <dbReference type="EC" id="3.5.3.8"/>
    </reaction>
</comment>
<dbReference type="PIRSF" id="PIRSF036979">
    <property type="entry name" value="Arginase"/>
    <property type="match status" value="1"/>
</dbReference>
<dbReference type="SUPFAM" id="SSF52768">
    <property type="entry name" value="Arginase/deacetylase"/>
    <property type="match status" value="1"/>
</dbReference>
<feature type="binding site" evidence="5">
    <location>
        <position position="249"/>
    </location>
    <ligand>
        <name>Mn(2+)</name>
        <dbReference type="ChEBI" id="CHEBI:29035"/>
        <label>2</label>
    </ligand>
</feature>
<dbReference type="RefSeq" id="WP_376887676.1">
    <property type="nucleotide sequence ID" value="NZ_JBHUHR010000045.1"/>
</dbReference>
<evidence type="ECO:0000256" key="7">
    <source>
        <dbReference type="PROSITE-ProRule" id="PRU00742"/>
    </source>
</evidence>
<dbReference type="InterPro" id="IPR006035">
    <property type="entry name" value="Ureohydrolase"/>
</dbReference>
<evidence type="ECO:0000256" key="2">
    <source>
        <dbReference type="ARBA" id="ARBA00022801"/>
    </source>
</evidence>
<comment type="pathway">
    <text evidence="5">Amino-acid degradation; L-histidine degradation into L-glutamate; L-glutamate from N-formimidoyl-L-glutamate (hydrolase route): step 1/1.</text>
</comment>
<evidence type="ECO:0000256" key="5">
    <source>
        <dbReference type="HAMAP-Rule" id="MF_00737"/>
    </source>
</evidence>
<feature type="binding site" evidence="5">
    <location>
        <position position="156"/>
    </location>
    <ligand>
        <name>Mn(2+)</name>
        <dbReference type="ChEBI" id="CHEBI:29035"/>
        <label>1</label>
    </ligand>
</feature>
<dbReference type="InterPro" id="IPR023696">
    <property type="entry name" value="Ureohydrolase_dom_sf"/>
</dbReference>
<dbReference type="Pfam" id="PF00491">
    <property type="entry name" value="Arginase"/>
    <property type="match status" value="1"/>
</dbReference>
<dbReference type="HAMAP" id="MF_00737">
    <property type="entry name" value="Formimidoylglutam"/>
    <property type="match status" value="1"/>
</dbReference>
<feature type="binding site" evidence="5">
    <location>
        <position position="129"/>
    </location>
    <ligand>
        <name>Mn(2+)</name>
        <dbReference type="ChEBI" id="CHEBI:29035"/>
        <label>1</label>
    </ligand>
</feature>
<dbReference type="EMBL" id="JBHUHR010000045">
    <property type="protein sequence ID" value="MFD2036554.1"/>
    <property type="molecule type" value="Genomic_DNA"/>
</dbReference>
<evidence type="ECO:0000256" key="3">
    <source>
        <dbReference type="ARBA" id="ARBA00022808"/>
    </source>
</evidence>
<dbReference type="InterPro" id="IPR005923">
    <property type="entry name" value="HutG"/>
</dbReference>
<dbReference type="PANTHER" id="PTHR11358:SF35">
    <property type="entry name" value="FORMIMIDOYLGLUTAMASE"/>
    <property type="match status" value="1"/>
</dbReference>
<keyword evidence="3 5" id="KW-0369">Histidine metabolism</keyword>
<keyword evidence="4 5" id="KW-0464">Manganese</keyword>
<evidence type="ECO:0000313" key="8">
    <source>
        <dbReference type="EMBL" id="MFD2036554.1"/>
    </source>
</evidence>
<evidence type="ECO:0000313" key="9">
    <source>
        <dbReference type="Proteomes" id="UP001597361"/>
    </source>
</evidence>
<evidence type="ECO:0000256" key="1">
    <source>
        <dbReference type="ARBA" id="ARBA00022723"/>
    </source>
</evidence>
<dbReference type="Gene3D" id="3.40.800.10">
    <property type="entry name" value="Ureohydrolase domain"/>
    <property type="match status" value="1"/>
</dbReference>
<dbReference type="NCBIfam" id="TIGR01227">
    <property type="entry name" value="hutG"/>
    <property type="match status" value="1"/>
</dbReference>
<comment type="function">
    <text evidence="5">Catalyzes the conversion of N-formimidoyl-L-glutamate to L-glutamate and formamide.</text>
</comment>
<feature type="binding site" evidence="5">
    <location>
        <position position="156"/>
    </location>
    <ligand>
        <name>Mn(2+)</name>
        <dbReference type="ChEBI" id="CHEBI:29035"/>
        <label>2</label>
    </ligand>
</feature>
<keyword evidence="1 5" id="KW-0479">Metal-binding</keyword>
<feature type="binding site" evidence="5">
    <location>
        <position position="249"/>
    </location>
    <ligand>
        <name>Mn(2+)</name>
        <dbReference type="ChEBI" id="CHEBI:29035"/>
        <label>1</label>
    </ligand>
</feature>
<sequence length="322" mass="35850">MKNHKSTAQHTWKGRPSETIQYWHQKVRCIENLSLHVITPGRKLGILGYAIDEGVRRNHGRVGAEDAPDAIRKSMGSMAYHLPENLEILDYGDITATESSLEELQTLTQQTISDILNSNHFPILLGGGHDLAFPHGMAALSYTASKNETLGIINLDAHFDLREPNNGQGHSGSPFLQILESAKTKNLHCKYFCLGIQRAANPSSLFETAKNTGSWWMESEDCTVENWETVKNNLDAFLSKVNRIYLSIDLDGFSSAYAPGVSAPSPMGFNPDFALKVLEYLAKSKKLLTMDVVELNPAYDIDHSTAKLAARCIEFTLRKLWD</sequence>
<dbReference type="EC" id="3.5.3.8" evidence="5 6"/>
<protein>
    <recommendedName>
        <fullName evidence="5 6">Formimidoylglutamase</fullName>
        <ecNumber evidence="5 6">3.5.3.8</ecNumber>
    </recommendedName>
    <alternativeName>
        <fullName evidence="5">Formiminoglutamase</fullName>
    </alternativeName>
    <alternativeName>
        <fullName evidence="5">Formiminoglutamate hydrolase</fullName>
    </alternativeName>
</protein>
<name>A0ABW4VQQ8_9BACT</name>
<dbReference type="GO" id="GO:0050415">
    <property type="term" value="F:formimidoylglutamase activity"/>
    <property type="evidence" value="ECO:0007669"/>
    <property type="project" value="UniProtKB-EC"/>
</dbReference>
<reference evidence="9" key="1">
    <citation type="journal article" date="2019" name="Int. J. Syst. Evol. Microbiol.">
        <title>The Global Catalogue of Microorganisms (GCM) 10K type strain sequencing project: providing services to taxonomists for standard genome sequencing and annotation.</title>
        <authorList>
            <consortium name="The Broad Institute Genomics Platform"/>
            <consortium name="The Broad Institute Genome Sequencing Center for Infectious Disease"/>
            <person name="Wu L."/>
            <person name="Ma J."/>
        </authorList>
    </citation>
    <scope>NUCLEOTIDE SEQUENCE [LARGE SCALE GENOMIC DNA]</scope>
    <source>
        <strain evidence="9">CGMCC 1.15180</strain>
    </source>
</reference>
<proteinExistence type="inferred from homology"/>
<accession>A0ABW4VQQ8</accession>
<dbReference type="Proteomes" id="UP001597361">
    <property type="component" value="Unassembled WGS sequence"/>
</dbReference>
<evidence type="ECO:0000256" key="4">
    <source>
        <dbReference type="ARBA" id="ARBA00023211"/>
    </source>
</evidence>
<gene>
    <name evidence="5 8" type="primary">hutG</name>
    <name evidence="8" type="ORF">ACFSKL_17235</name>
</gene>
<dbReference type="PANTHER" id="PTHR11358">
    <property type="entry name" value="ARGINASE/AGMATINASE"/>
    <property type="match status" value="1"/>
</dbReference>
<comment type="cofactor">
    <cofactor evidence="5">
        <name>Mn(2+)</name>
        <dbReference type="ChEBI" id="CHEBI:29035"/>
    </cofactor>
    <text evidence="5">Binds 2 manganese ions per subunit.</text>
</comment>
<comment type="caution">
    <text evidence="8">The sequence shown here is derived from an EMBL/GenBank/DDBJ whole genome shotgun (WGS) entry which is preliminary data.</text>
</comment>
<feature type="binding site" evidence="5">
    <location>
        <position position="160"/>
    </location>
    <ligand>
        <name>Mn(2+)</name>
        <dbReference type="ChEBI" id="CHEBI:29035"/>
        <label>1</label>
    </ligand>
</feature>
<comment type="similarity">
    <text evidence="5 7">Belongs to the arginase family.</text>
</comment>
<feature type="binding site" evidence="5">
    <location>
        <position position="251"/>
    </location>
    <ligand>
        <name>Mn(2+)</name>
        <dbReference type="ChEBI" id="CHEBI:29035"/>
        <label>2</label>
    </ligand>
</feature>
<dbReference type="PROSITE" id="PS51409">
    <property type="entry name" value="ARGINASE_2"/>
    <property type="match status" value="1"/>
</dbReference>
<evidence type="ECO:0000256" key="6">
    <source>
        <dbReference type="NCBIfam" id="TIGR01227"/>
    </source>
</evidence>
<keyword evidence="2 5" id="KW-0378">Hydrolase</keyword>
<organism evidence="8 9">
    <name type="scientific">Belliella marina</name>
    <dbReference type="NCBI Taxonomy" id="1644146"/>
    <lineage>
        <taxon>Bacteria</taxon>
        <taxon>Pseudomonadati</taxon>
        <taxon>Bacteroidota</taxon>
        <taxon>Cytophagia</taxon>
        <taxon>Cytophagales</taxon>
        <taxon>Cyclobacteriaceae</taxon>
        <taxon>Belliella</taxon>
    </lineage>
</organism>
<keyword evidence="9" id="KW-1185">Reference proteome</keyword>
<dbReference type="CDD" id="cd09988">
    <property type="entry name" value="Formimidoylglutamase"/>
    <property type="match status" value="1"/>
</dbReference>